<evidence type="ECO:0000256" key="1">
    <source>
        <dbReference type="SAM" id="Phobius"/>
    </source>
</evidence>
<organism evidence="2">
    <name type="scientific">Rhipicephalus pulchellus</name>
    <name type="common">Yellow backed tick</name>
    <name type="synonym">Dermacentor pulchellus</name>
    <dbReference type="NCBI Taxonomy" id="72859"/>
    <lineage>
        <taxon>Eukaryota</taxon>
        <taxon>Metazoa</taxon>
        <taxon>Ecdysozoa</taxon>
        <taxon>Arthropoda</taxon>
        <taxon>Chelicerata</taxon>
        <taxon>Arachnida</taxon>
        <taxon>Acari</taxon>
        <taxon>Parasitiformes</taxon>
        <taxon>Ixodida</taxon>
        <taxon>Ixodoidea</taxon>
        <taxon>Ixodidae</taxon>
        <taxon>Rhipicephalinae</taxon>
        <taxon>Rhipicephalus</taxon>
        <taxon>Rhipicephalus</taxon>
    </lineage>
</organism>
<feature type="transmembrane region" description="Helical" evidence="1">
    <location>
        <begin position="54"/>
        <end position="75"/>
    </location>
</feature>
<feature type="transmembrane region" description="Helical" evidence="1">
    <location>
        <begin position="28"/>
        <end position="47"/>
    </location>
</feature>
<dbReference type="AlphaFoldDB" id="L7LZ15"/>
<keyword evidence="1" id="KW-1133">Transmembrane helix</keyword>
<sequence length="81" mass="9667">MLLLSLFFFFLSLLPSLRHSLFYHSFLSFRSFSFLFLTFFPLFMTLFHPHFLCIFLLLDFANLFCGSCCFLYIVGRYVTCS</sequence>
<evidence type="ECO:0000313" key="2">
    <source>
        <dbReference type="EMBL" id="JAA56113.1"/>
    </source>
</evidence>
<dbReference type="EMBL" id="GACK01008921">
    <property type="protein sequence ID" value="JAA56113.1"/>
    <property type="molecule type" value="mRNA"/>
</dbReference>
<reference evidence="2" key="1">
    <citation type="submission" date="2012-11" db="EMBL/GenBank/DDBJ databases">
        <authorList>
            <person name="Lucero-Rivera Y.E."/>
            <person name="Tovar-Ramirez D."/>
        </authorList>
    </citation>
    <scope>NUCLEOTIDE SEQUENCE</scope>
    <source>
        <tissue evidence="2">Salivary gland</tissue>
    </source>
</reference>
<protein>
    <submittedName>
        <fullName evidence="2">Uncharacterized protein</fullName>
    </submittedName>
</protein>
<accession>L7LZ15</accession>
<proteinExistence type="evidence at transcript level"/>
<reference evidence="2" key="2">
    <citation type="journal article" date="2015" name="J. Proteomics">
        <title>Sexual differences in the sialomes of the zebra tick, Rhipicephalus pulchellus.</title>
        <authorList>
            <person name="Tan A.W."/>
            <person name="Francischetti I.M."/>
            <person name="Slovak M."/>
            <person name="Kini R.M."/>
            <person name="Ribeiro J.M."/>
        </authorList>
    </citation>
    <scope>NUCLEOTIDE SEQUENCE</scope>
    <source>
        <tissue evidence="2">Salivary gland</tissue>
    </source>
</reference>
<keyword evidence="1" id="KW-0472">Membrane</keyword>
<keyword evidence="1" id="KW-0812">Transmembrane</keyword>
<name>L7LZ15_RHIPC</name>